<keyword evidence="7 9" id="KW-0472">Membrane</keyword>
<accession>A0AAD6I0M6</accession>
<keyword evidence="3" id="KW-0732">Signal</keyword>
<feature type="transmembrane region" description="Helical" evidence="9">
    <location>
        <begin position="403"/>
        <end position="426"/>
    </location>
</feature>
<dbReference type="GO" id="GO:0098552">
    <property type="term" value="C:side of membrane"/>
    <property type="evidence" value="ECO:0007669"/>
    <property type="project" value="UniProtKB-KW"/>
</dbReference>
<keyword evidence="5 7" id="KW-0449">Lipoprotein</keyword>
<organism evidence="10 11">
    <name type="scientific">Penicillium canescens</name>
    <dbReference type="NCBI Taxonomy" id="5083"/>
    <lineage>
        <taxon>Eukaryota</taxon>
        <taxon>Fungi</taxon>
        <taxon>Dikarya</taxon>
        <taxon>Ascomycota</taxon>
        <taxon>Pezizomycotina</taxon>
        <taxon>Eurotiomycetes</taxon>
        <taxon>Eurotiomycetidae</taxon>
        <taxon>Eurotiales</taxon>
        <taxon>Aspergillaceae</taxon>
        <taxon>Penicillium</taxon>
    </lineage>
</organism>
<evidence type="ECO:0000256" key="6">
    <source>
        <dbReference type="ARBA" id="ARBA00025026"/>
    </source>
</evidence>
<sequence length="614" mass="65826">MASQGVRRITPLGNGFSLSNGTTGGNSRFQIKGVSYIWDTNTAGYTDLLVDEEQCAIDAPLMKELGANVISVYAIDATKNHDKCMQIFYDHGIYVIANLEGTWAMGNNTWDMYYFTQYSAVLDALAGYENTLGLIVSNQNIAADSQIDNAPSLKAAVRDMKAYANARGYLNLPIGYYTTMLTSTNWLNLGEYLACGNSSDAIDFLGLDLYTWCGSSSVESSGYDDYVKQSTALGIPVFLSEDGCSSTTPRSFGDQSAVFGSVESTYWSGAIIYGWREEVLSPGRGLVSYPNVTGSSSAAVTPTLLADYTNLKEQWASVTTSSHTLRVTTAPACPTSSTSLWTLDPSASLPMISGLDFATVKEASLTRLLTSTSASTSTNSASSESSSGSSNGDSSGSDSKTRIGVGVGVGVGVGLLLMAAALFFWWRREKAKNNPSNQEQLQKGQKHFRELEGEGTTPQLHEISGNSSAAANPKEILSTEILEVSAAKNHAQGDLLAAELDTISATEDRKDNPSPVLSPAPIVVSSPVFPKETVMSTSGNLSRNELAEEADIAVQELGLINLRKRALAAQAEALDSSPESRAGRQGEEYRELLQREARITTRLEEIESQHRSIN</sequence>
<evidence type="ECO:0000256" key="2">
    <source>
        <dbReference type="ARBA" id="ARBA00007528"/>
    </source>
</evidence>
<reference evidence="10" key="2">
    <citation type="submission" date="2023-01" db="EMBL/GenBank/DDBJ databases">
        <authorList>
            <person name="Petersen C."/>
        </authorList>
    </citation>
    <scope>NUCLEOTIDE SEQUENCE</scope>
    <source>
        <strain evidence="10">IBT 15450</strain>
    </source>
</reference>
<keyword evidence="7" id="KW-0336">GPI-anchor</keyword>
<dbReference type="PANTHER" id="PTHR31468">
    <property type="entry name" value="1,3-BETA-GLUCANOSYLTRANSFERASE GAS1"/>
    <property type="match status" value="1"/>
</dbReference>
<evidence type="ECO:0000256" key="3">
    <source>
        <dbReference type="ARBA" id="ARBA00022729"/>
    </source>
</evidence>
<dbReference type="GO" id="GO:0031505">
    <property type="term" value="P:fungal-type cell wall organization"/>
    <property type="evidence" value="ECO:0007669"/>
    <property type="project" value="TreeGrafter"/>
</dbReference>
<dbReference type="AlphaFoldDB" id="A0AAD6I0M6"/>
<dbReference type="EC" id="2.4.1.-" evidence="7"/>
<comment type="function">
    <text evidence="6">Splits internally a 1,3-beta-glucan molecule and transfers the newly generated reducing end (the donor) to the non-reducing end of another 1,3-beta-glucan molecule (the acceptor) forming a 1,3-beta linkage, resulting in the elongation of 1,3-beta-glucan chains in the cell wall. Involved in cell wall morphogenesis.</text>
</comment>
<gene>
    <name evidence="10" type="ORF">N7460_011444</name>
</gene>
<dbReference type="GO" id="GO:0071970">
    <property type="term" value="P:fungal-type cell wall (1-&gt;3)-beta-D-glucan biosynthetic process"/>
    <property type="evidence" value="ECO:0007669"/>
    <property type="project" value="TreeGrafter"/>
</dbReference>
<dbReference type="PANTHER" id="PTHR31468:SF8">
    <property type="entry name" value="1,3-BETA-GLUCANOSYLTRANSFERASE GAS2"/>
    <property type="match status" value="1"/>
</dbReference>
<protein>
    <recommendedName>
        <fullName evidence="7">1,3-beta-glucanosyltransferase</fullName>
        <ecNumber evidence="7">2.4.1.-</ecNumber>
    </recommendedName>
</protein>
<dbReference type="Gene3D" id="3.20.20.80">
    <property type="entry name" value="Glycosidases"/>
    <property type="match status" value="1"/>
</dbReference>
<evidence type="ECO:0000256" key="4">
    <source>
        <dbReference type="ARBA" id="ARBA00023180"/>
    </source>
</evidence>
<evidence type="ECO:0000256" key="9">
    <source>
        <dbReference type="SAM" id="Phobius"/>
    </source>
</evidence>
<comment type="subcellular location">
    <subcellularLocation>
        <location evidence="1 7">Cell membrane</location>
        <topology evidence="1 7">Lipid-anchor</topology>
        <topology evidence="1 7">GPI-anchor</topology>
    </subcellularLocation>
</comment>
<proteinExistence type="inferred from homology"/>
<reference evidence="10" key="1">
    <citation type="journal article" date="2023" name="IMA Fungus">
        <title>Comparative genomic study of the Penicillium genus elucidates a diverse pangenome and 15 lateral gene transfer events.</title>
        <authorList>
            <person name="Petersen C."/>
            <person name="Sorensen T."/>
            <person name="Nielsen M.R."/>
            <person name="Sondergaard T.E."/>
            <person name="Sorensen J.L."/>
            <person name="Fitzpatrick D.A."/>
            <person name="Frisvad J.C."/>
            <person name="Nielsen K.L."/>
        </authorList>
    </citation>
    <scope>NUCLEOTIDE SEQUENCE</scope>
    <source>
        <strain evidence="10">IBT 15450</strain>
    </source>
</reference>
<keyword evidence="9" id="KW-0812">Transmembrane</keyword>
<evidence type="ECO:0000256" key="8">
    <source>
        <dbReference type="SAM" id="MobiDB-lite"/>
    </source>
</evidence>
<comment type="caution">
    <text evidence="10">The sequence shown here is derived from an EMBL/GenBank/DDBJ whole genome shotgun (WGS) entry which is preliminary data.</text>
</comment>
<dbReference type="GO" id="GO:0005886">
    <property type="term" value="C:plasma membrane"/>
    <property type="evidence" value="ECO:0007669"/>
    <property type="project" value="UniProtKB-SubCell"/>
</dbReference>
<dbReference type="Pfam" id="PF03198">
    <property type="entry name" value="Glyco_hydro_72"/>
    <property type="match status" value="1"/>
</dbReference>
<dbReference type="InterPro" id="IPR017853">
    <property type="entry name" value="GH"/>
</dbReference>
<keyword evidence="4" id="KW-0325">Glycoprotein</keyword>
<dbReference type="SUPFAM" id="SSF51445">
    <property type="entry name" value="(Trans)glycosidases"/>
    <property type="match status" value="1"/>
</dbReference>
<keyword evidence="11" id="KW-1185">Reference proteome</keyword>
<dbReference type="InterPro" id="IPR004886">
    <property type="entry name" value="Glucanosyltransferase"/>
</dbReference>
<evidence type="ECO:0000256" key="7">
    <source>
        <dbReference type="RuleBase" id="RU361209"/>
    </source>
</evidence>
<dbReference type="EMBL" id="JAQJZL010000015">
    <property type="protein sequence ID" value="KAJ6026627.1"/>
    <property type="molecule type" value="Genomic_DNA"/>
</dbReference>
<feature type="compositionally biased region" description="Low complexity" evidence="8">
    <location>
        <begin position="371"/>
        <end position="398"/>
    </location>
</feature>
<name>A0AAD6I0M6_PENCN</name>
<evidence type="ECO:0000256" key="5">
    <source>
        <dbReference type="ARBA" id="ARBA00023288"/>
    </source>
</evidence>
<evidence type="ECO:0000313" key="10">
    <source>
        <dbReference type="EMBL" id="KAJ6026627.1"/>
    </source>
</evidence>
<evidence type="ECO:0000256" key="1">
    <source>
        <dbReference type="ARBA" id="ARBA00004609"/>
    </source>
</evidence>
<comment type="similarity">
    <text evidence="2 7">Belongs to the glycosyl hydrolase 72 family.</text>
</comment>
<feature type="region of interest" description="Disordered" evidence="8">
    <location>
        <begin position="371"/>
        <end position="401"/>
    </location>
</feature>
<keyword evidence="9" id="KW-1133">Transmembrane helix</keyword>
<evidence type="ECO:0000313" key="11">
    <source>
        <dbReference type="Proteomes" id="UP001219568"/>
    </source>
</evidence>
<dbReference type="GO" id="GO:0042124">
    <property type="term" value="F:1,3-beta-glucanosyltransferase activity"/>
    <property type="evidence" value="ECO:0007669"/>
    <property type="project" value="TreeGrafter"/>
</dbReference>
<keyword evidence="7" id="KW-0808">Transferase</keyword>
<dbReference type="Proteomes" id="UP001219568">
    <property type="component" value="Unassembled WGS sequence"/>
</dbReference>